<comment type="similarity">
    <text evidence="1">Belongs to the isopentenyl phosphate kinase family.</text>
</comment>
<dbReference type="InterPro" id="IPR001048">
    <property type="entry name" value="Asp/Glu/Uridylate_kinase"/>
</dbReference>
<dbReference type="PIRSF" id="PIRSF016496">
    <property type="entry name" value="Kin_FomA"/>
    <property type="match status" value="1"/>
</dbReference>
<evidence type="ECO:0000256" key="7">
    <source>
        <dbReference type="ARBA" id="ARBA00022840"/>
    </source>
</evidence>
<evidence type="ECO:0000256" key="9">
    <source>
        <dbReference type="ARBA" id="ARBA00049063"/>
    </source>
</evidence>
<evidence type="ECO:0000256" key="3">
    <source>
        <dbReference type="ARBA" id="ARBA00017267"/>
    </source>
</evidence>
<dbReference type="GO" id="GO:0005829">
    <property type="term" value="C:cytosol"/>
    <property type="evidence" value="ECO:0007669"/>
    <property type="project" value="TreeGrafter"/>
</dbReference>
<protein>
    <recommendedName>
        <fullName evidence="3">Isopentenyl phosphate kinase</fullName>
        <ecNumber evidence="2">2.7.4.26</ecNumber>
    </recommendedName>
</protein>
<keyword evidence="5 10" id="KW-0547">Nucleotide-binding</keyword>
<name>A0A1F7Y400_9BACT</name>
<comment type="catalytic activity">
    <reaction evidence="9">
        <text>isopentenyl phosphate + ATP = isopentenyl diphosphate + ADP</text>
        <dbReference type="Rhea" id="RHEA:33963"/>
        <dbReference type="ChEBI" id="CHEBI:30616"/>
        <dbReference type="ChEBI" id="CHEBI:65078"/>
        <dbReference type="ChEBI" id="CHEBI:128769"/>
        <dbReference type="ChEBI" id="CHEBI:456216"/>
        <dbReference type="EC" id="2.7.4.26"/>
    </reaction>
</comment>
<comment type="caution">
    <text evidence="13">The sequence shown here is derived from an EMBL/GenBank/DDBJ whole genome shotgun (WGS) entry which is preliminary data.</text>
</comment>
<dbReference type="NCBIfam" id="NF040647">
    <property type="entry name" value="IPPK_Arch"/>
    <property type="match status" value="1"/>
</dbReference>
<dbReference type="InterPro" id="IPR024192">
    <property type="entry name" value="Fosfomycin_R_FomA-type"/>
</dbReference>
<dbReference type="CDD" id="cd04241">
    <property type="entry name" value="AAK_FomA-like"/>
    <property type="match status" value="1"/>
</dbReference>
<evidence type="ECO:0000256" key="11">
    <source>
        <dbReference type="PIRSR" id="PIRSR016496-2"/>
    </source>
</evidence>
<gene>
    <name evidence="13" type="ORF">A2863_00340</name>
</gene>
<feature type="site" description="Transition state stabilizer" evidence="11">
    <location>
        <position position="18"/>
    </location>
</feature>
<evidence type="ECO:0000313" key="14">
    <source>
        <dbReference type="Proteomes" id="UP000178750"/>
    </source>
</evidence>
<feature type="binding site" evidence="10">
    <location>
        <position position="55"/>
    </location>
    <ligand>
        <name>ATP</name>
        <dbReference type="ChEBI" id="CHEBI:30616"/>
    </ligand>
</feature>
<feature type="binding site" evidence="10">
    <location>
        <position position="222"/>
    </location>
    <ligand>
        <name>ATP</name>
        <dbReference type="ChEBI" id="CHEBI:30616"/>
    </ligand>
</feature>
<dbReference type="PANTHER" id="PTHR43654:SF1">
    <property type="entry name" value="ISOPENTENYL PHOSPHATE KINASE"/>
    <property type="match status" value="1"/>
</dbReference>
<evidence type="ECO:0000256" key="1">
    <source>
        <dbReference type="ARBA" id="ARBA00010540"/>
    </source>
</evidence>
<feature type="domain" description="Aspartate/glutamate/uridylate kinase" evidence="12">
    <location>
        <begin position="5"/>
        <end position="244"/>
    </location>
</feature>
<feature type="binding site" evidence="10">
    <location>
        <position position="226"/>
    </location>
    <ligand>
        <name>ATP</name>
        <dbReference type="ChEBI" id="CHEBI:30616"/>
    </ligand>
</feature>
<keyword evidence="4" id="KW-0808">Transferase</keyword>
<feature type="binding site" evidence="10">
    <location>
        <begin position="9"/>
        <end position="13"/>
    </location>
    <ligand>
        <name>ATP</name>
        <dbReference type="ChEBI" id="CHEBI:30616"/>
    </ligand>
</feature>
<dbReference type="SUPFAM" id="SSF53633">
    <property type="entry name" value="Carbamate kinase-like"/>
    <property type="match status" value="1"/>
</dbReference>
<dbReference type="GO" id="GO:0102043">
    <property type="term" value="F:isopentenyl phosphate kinase activity"/>
    <property type="evidence" value="ECO:0007669"/>
    <property type="project" value="UniProtKB-EC"/>
</dbReference>
<proteinExistence type="inferred from homology"/>
<organism evidence="13 14">
    <name type="scientific">Candidatus Woesebacteria bacterium RIFCSPHIGHO2_01_FULL_38_9b</name>
    <dbReference type="NCBI Taxonomy" id="1802493"/>
    <lineage>
        <taxon>Bacteria</taxon>
        <taxon>Candidatus Woeseibacteriota</taxon>
    </lineage>
</organism>
<dbReference type="GO" id="GO:0016301">
    <property type="term" value="F:kinase activity"/>
    <property type="evidence" value="ECO:0007669"/>
    <property type="project" value="UniProtKB-KW"/>
</dbReference>
<evidence type="ECO:0000256" key="8">
    <source>
        <dbReference type="ARBA" id="ARBA00023229"/>
    </source>
</evidence>
<sequence>MTKNIKILKVGGSVITYKNKDSELNIHVVKQIAKDIFLWLRKNKSNQLIFTAGAGSFGHPLAYKYQLNAESLQKDPFGFVLTTTNMQNMANRVAKIFHYFKVPLFPIMPSSIFMTNKGRIISAYIDTINEALNRGLTPFLWGDTVIDRSHTFRILSGDQINPYIVENLKVKELYFGTNVDGIYDSDPLKNHDATQIKKINDDNYKSILTSISESGNLDVTKGMRGKVEEIHRIKVRPLKCIIFNALIKGNTYKALSGQKVGTKIKFE</sequence>
<keyword evidence="8" id="KW-0414">Isoprene biosynthesis</keyword>
<accession>A0A1F7Y400</accession>
<dbReference type="Proteomes" id="UP000178750">
    <property type="component" value="Unassembled WGS sequence"/>
</dbReference>
<dbReference type="GO" id="GO:0016114">
    <property type="term" value="P:terpenoid biosynthetic process"/>
    <property type="evidence" value="ECO:0007669"/>
    <property type="project" value="TreeGrafter"/>
</dbReference>
<dbReference type="EC" id="2.7.4.26" evidence="2"/>
<dbReference type="Gene3D" id="3.40.1160.10">
    <property type="entry name" value="Acetylglutamate kinase-like"/>
    <property type="match status" value="1"/>
</dbReference>
<dbReference type="InterPro" id="IPR036393">
    <property type="entry name" value="AceGlu_kinase-like_sf"/>
</dbReference>
<dbReference type="AlphaFoldDB" id="A0A1F7Y400"/>
<dbReference type="EMBL" id="MGGF01000042">
    <property type="protein sequence ID" value="OGM21275.1"/>
    <property type="molecule type" value="Genomic_DNA"/>
</dbReference>
<dbReference type="Pfam" id="PF00696">
    <property type="entry name" value="AA_kinase"/>
    <property type="match status" value="1"/>
</dbReference>
<evidence type="ECO:0000256" key="6">
    <source>
        <dbReference type="ARBA" id="ARBA00022777"/>
    </source>
</evidence>
<evidence type="ECO:0000259" key="12">
    <source>
        <dbReference type="Pfam" id="PF00696"/>
    </source>
</evidence>
<feature type="binding site" evidence="10">
    <location>
        <position position="59"/>
    </location>
    <ligand>
        <name>substrate</name>
    </ligand>
</feature>
<keyword evidence="7 10" id="KW-0067">ATP-binding</keyword>
<evidence type="ECO:0000313" key="13">
    <source>
        <dbReference type="EMBL" id="OGM21275.1"/>
    </source>
</evidence>
<evidence type="ECO:0000256" key="2">
    <source>
        <dbReference type="ARBA" id="ARBA00012908"/>
    </source>
</evidence>
<evidence type="ECO:0000256" key="5">
    <source>
        <dbReference type="ARBA" id="ARBA00022741"/>
    </source>
</evidence>
<feature type="binding site" evidence="10">
    <location>
        <position position="157"/>
    </location>
    <ligand>
        <name>substrate</name>
    </ligand>
</feature>
<reference evidence="13 14" key="1">
    <citation type="journal article" date="2016" name="Nat. Commun.">
        <title>Thousands of microbial genomes shed light on interconnected biogeochemical processes in an aquifer system.</title>
        <authorList>
            <person name="Anantharaman K."/>
            <person name="Brown C.T."/>
            <person name="Hug L.A."/>
            <person name="Sharon I."/>
            <person name="Castelle C.J."/>
            <person name="Probst A.J."/>
            <person name="Thomas B.C."/>
            <person name="Singh A."/>
            <person name="Wilkins M.J."/>
            <person name="Karaoz U."/>
            <person name="Brodie E.L."/>
            <person name="Williams K.H."/>
            <person name="Hubbard S.S."/>
            <person name="Banfield J.F."/>
        </authorList>
    </citation>
    <scope>NUCLEOTIDE SEQUENCE [LARGE SCALE GENOMIC DNA]</scope>
</reference>
<evidence type="ECO:0000256" key="10">
    <source>
        <dbReference type="PIRSR" id="PIRSR016496-1"/>
    </source>
</evidence>
<dbReference type="GO" id="GO:0005524">
    <property type="term" value="F:ATP binding"/>
    <property type="evidence" value="ECO:0007669"/>
    <property type="project" value="UniProtKB-KW"/>
</dbReference>
<keyword evidence="6" id="KW-0418">Kinase</keyword>
<dbReference type="PANTHER" id="PTHR43654">
    <property type="entry name" value="GLUTAMATE 5-KINASE"/>
    <property type="match status" value="1"/>
</dbReference>
<evidence type="ECO:0000256" key="4">
    <source>
        <dbReference type="ARBA" id="ARBA00022679"/>
    </source>
</evidence>
<feature type="binding site" evidence="10">
    <location>
        <position position="54"/>
    </location>
    <ligand>
        <name>substrate</name>
    </ligand>
</feature>